<dbReference type="EMBL" id="CP000916">
    <property type="protein sequence ID" value="ACM23877.1"/>
    <property type="molecule type" value="Genomic_DNA"/>
</dbReference>
<dbReference type="RefSeq" id="WP_015920115.1">
    <property type="nucleotide sequence ID" value="NC_011978.1"/>
</dbReference>
<evidence type="ECO:0000313" key="3">
    <source>
        <dbReference type="Proteomes" id="UP000000445"/>
    </source>
</evidence>
<evidence type="ECO:0000313" key="2">
    <source>
        <dbReference type="EMBL" id="ACM23877.1"/>
    </source>
</evidence>
<dbReference type="CDD" id="cd24032">
    <property type="entry name" value="ASKHA_NBD_TsaB"/>
    <property type="match status" value="1"/>
</dbReference>
<dbReference type="STRING" id="309803.CTN_1701"/>
<dbReference type="Gene3D" id="3.30.420.200">
    <property type="match status" value="1"/>
</dbReference>
<dbReference type="InterPro" id="IPR022496">
    <property type="entry name" value="T6A_TsaB"/>
</dbReference>
<dbReference type="GO" id="GO:0006508">
    <property type="term" value="P:proteolysis"/>
    <property type="evidence" value="ECO:0007669"/>
    <property type="project" value="UniProtKB-KW"/>
</dbReference>
<dbReference type="AlphaFoldDB" id="B9KA94"/>
<dbReference type="GO" id="GO:0008233">
    <property type="term" value="F:peptidase activity"/>
    <property type="evidence" value="ECO:0007669"/>
    <property type="project" value="UniProtKB-KW"/>
</dbReference>
<dbReference type="InterPro" id="IPR000905">
    <property type="entry name" value="Gcp-like_dom"/>
</dbReference>
<dbReference type="HOGENOM" id="CLU_064886_0_0_0"/>
<organism evidence="2 3">
    <name type="scientific">Thermotoga neapolitana (strain ATCC 49049 / DSM 4359 / NBRC 107923 / NS-E)</name>
    <dbReference type="NCBI Taxonomy" id="309803"/>
    <lineage>
        <taxon>Bacteria</taxon>
        <taxon>Thermotogati</taxon>
        <taxon>Thermotogota</taxon>
        <taxon>Thermotogae</taxon>
        <taxon>Thermotogales</taxon>
        <taxon>Thermotogaceae</taxon>
        <taxon>Thermotoga</taxon>
    </lineage>
</organism>
<dbReference type="PANTHER" id="PTHR11735:SF11">
    <property type="entry name" value="TRNA THREONYLCARBAMOYLADENOSINE BIOSYNTHESIS PROTEIN TSAB"/>
    <property type="match status" value="1"/>
</dbReference>
<dbReference type="PANTHER" id="PTHR11735">
    <property type="entry name" value="TRNA N6-ADENOSINE THREONYLCARBAMOYLTRANSFERASE"/>
    <property type="match status" value="1"/>
</dbReference>
<dbReference type="Gene3D" id="3.30.420.40">
    <property type="match status" value="1"/>
</dbReference>
<evidence type="ECO:0000259" key="1">
    <source>
        <dbReference type="Pfam" id="PF00814"/>
    </source>
</evidence>
<accession>B9KA94</accession>
<dbReference type="GO" id="GO:0002949">
    <property type="term" value="P:tRNA threonylcarbamoyladenosine modification"/>
    <property type="evidence" value="ECO:0007669"/>
    <property type="project" value="InterPro"/>
</dbReference>
<proteinExistence type="predicted"/>
<reference evidence="2 3" key="1">
    <citation type="journal article" date="2009" name="Biosci. Biotechnol. Biochem.">
        <title>WeGAS: a web-based microbial genome annotation system.</title>
        <authorList>
            <person name="Lee D."/>
            <person name="Seo H."/>
            <person name="Park C."/>
            <person name="Park K."/>
        </authorList>
    </citation>
    <scope>NUCLEOTIDE SEQUENCE [LARGE SCALE GENOMIC DNA]</scope>
    <source>
        <strain evidence="3">ATCC 49049 / DSM 4359 / NBRC 107923 / NS-E</strain>
    </source>
</reference>
<dbReference type="KEGG" id="tna:CTN_1701"/>
<name>B9KA94_THENN</name>
<dbReference type="InterPro" id="IPR043129">
    <property type="entry name" value="ATPase_NBD"/>
</dbReference>
<keyword evidence="3" id="KW-1185">Reference proteome</keyword>
<feature type="domain" description="Gcp-like" evidence="1">
    <location>
        <begin position="30"/>
        <end position="152"/>
    </location>
</feature>
<protein>
    <submittedName>
        <fullName evidence="2">Peptidase M22, glycoprotease</fullName>
    </submittedName>
</protein>
<dbReference type="NCBIfam" id="TIGR03725">
    <property type="entry name" value="T6A_YeaZ"/>
    <property type="match status" value="1"/>
</dbReference>
<dbReference type="SUPFAM" id="SSF53067">
    <property type="entry name" value="Actin-like ATPase domain"/>
    <property type="match status" value="2"/>
</dbReference>
<dbReference type="Proteomes" id="UP000000445">
    <property type="component" value="Chromosome"/>
</dbReference>
<dbReference type="Pfam" id="PF00814">
    <property type="entry name" value="TsaD"/>
    <property type="match status" value="1"/>
</dbReference>
<gene>
    <name evidence="2" type="ordered locus">CTN_1701</name>
</gene>
<dbReference type="eggNOG" id="COG1214">
    <property type="taxonomic scope" value="Bacteria"/>
</dbReference>
<sequence length="207" mass="23063">MIVLALDTSQRIRVGLKRDEDVIEVSYTGQRKHAEVLPVLIERLLSENGISVKDLSAVGVGIGPGTLTGLRVGIATIIGMAAPFDIPVVPLNSFEMAVKSLPIDGTVLVSKRARKGYRYLAVYSKQKDLLNTIKEPAVLSDEEVQKILRETKPSTVLEEEIFISPKVLVEETEKAFKEGKFVHYYEIEPLYLQKSIAELNWERKRGG</sequence>
<dbReference type="GO" id="GO:0005829">
    <property type="term" value="C:cytosol"/>
    <property type="evidence" value="ECO:0007669"/>
    <property type="project" value="TreeGrafter"/>
</dbReference>